<evidence type="ECO:0000313" key="5">
    <source>
        <dbReference type="Proteomes" id="UP000278149"/>
    </source>
</evidence>
<dbReference type="PANTHER" id="PTHR10927">
    <property type="entry name" value="RIBOSOME MATURATION PROTEIN SBDS"/>
    <property type="match status" value="1"/>
</dbReference>
<dbReference type="NCBIfam" id="TIGR00291">
    <property type="entry name" value="RNA_SBDS"/>
    <property type="match status" value="1"/>
</dbReference>
<organism evidence="4 5">
    <name type="scientific">Candidatus Korarchaeum cryptofilum</name>
    <dbReference type="NCBI Taxonomy" id="498846"/>
    <lineage>
        <taxon>Archaea</taxon>
        <taxon>Thermoproteota</taxon>
        <taxon>Candidatus Korarchaeia</taxon>
        <taxon>Candidatus Korarchaeales</taxon>
        <taxon>Candidatus Korarchaeaceae</taxon>
        <taxon>Candidatus Korarchaeum</taxon>
    </lineage>
</organism>
<dbReference type="Proteomes" id="UP000278149">
    <property type="component" value="Unassembled WGS sequence"/>
</dbReference>
<dbReference type="InterPro" id="IPR037188">
    <property type="entry name" value="Sdo1/SBDS_central_sf"/>
</dbReference>
<dbReference type="Pfam" id="PF09377">
    <property type="entry name" value="SBDS_domain_II"/>
    <property type="match status" value="1"/>
</dbReference>
<dbReference type="PANTHER" id="PTHR10927:SF4">
    <property type="entry name" value="RIBOSOME MATURATION PROTEIN SDO1 HOMOLOG"/>
    <property type="match status" value="1"/>
</dbReference>
<dbReference type="SUPFAM" id="SSF109728">
    <property type="entry name" value="Hypothetical protein AF0491, middle domain"/>
    <property type="match status" value="1"/>
</dbReference>
<dbReference type="InterPro" id="IPR002140">
    <property type="entry name" value="Sdo1/SBDS"/>
</dbReference>
<evidence type="ECO:0000313" key="4">
    <source>
        <dbReference type="EMBL" id="RSN68412.1"/>
    </source>
</evidence>
<comment type="caution">
    <text evidence="4">The sequence shown here is derived from an EMBL/GenBank/DDBJ whole genome shotgun (WGS) entry which is preliminary data.</text>
</comment>
<sequence length="238" mass="26999">MRKLSEGKRRVILLPEPVIARITRAGKRFEIFVYPDKAYQFKEGKQVDIKSILAVESVFTDARKSEVAPSSELKKAFGTTDLYSIAETILREGEVQLTAEYRKKLQEEKIRWIINYIHKNFVDPQTNLPHPVARIEKAMKEAKVRIDPMKDPEQQIKDVVEQLRKILPLKTGLVKMVVTVPSSAWAKARSLLLGQGNIISEKWSDDGEKVTLVAEVPVGSQMLLFERIGEMGGQAKVE</sequence>
<dbReference type="Pfam" id="PF01172">
    <property type="entry name" value="SBDS_N"/>
    <property type="match status" value="1"/>
</dbReference>
<dbReference type="InterPro" id="IPR035647">
    <property type="entry name" value="EFG_III/V"/>
</dbReference>
<dbReference type="GO" id="GO:0042256">
    <property type="term" value="P:cytosolic ribosome assembly"/>
    <property type="evidence" value="ECO:0007669"/>
    <property type="project" value="InterPro"/>
</dbReference>
<accession>A0A429G3M7</accession>
<feature type="domain" description="Ribosome maturation protein SDO1/SBDS central" evidence="3">
    <location>
        <begin position="113"/>
        <end position="170"/>
    </location>
</feature>
<dbReference type="SUPFAM" id="SSF54980">
    <property type="entry name" value="EF-G C-terminal domain-like"/>
    <property type="match status" value="1"/>
</dbReference>
<dbReference type="Gene3D" id="1.10.10.900">
    <property type="entry name" value="SBDS protein C-terminal domain, subdomain 1"/>
    <property type="match status" value="1"/>
</dbReference>
<reference evidence="4 5" key="1">
    <citation type="submission" date="2018-10" db="EMBL/GenBank/DDBJ databases">
        <title>Co-occurring genomic capacity for anaerobic methane metabolism and dissimilatory sulfite reduction discovered in the Korarchaeota.</title>
        <authorList>
            <person name="Mckay L.J."/>
            <person name="Dlakic M."/>
            <person name="Fields M.W."/>
            <person name="Delmont T.O."/>
            <person name="Eren A.M."/>
            <person name="Jay Z.J."/>
            <person name="Klingelsmith K.B."/>
            <person name="Rusch D.B."/>
            <person name="Inskeep W.P."/>
        </authorList>
    </citation>
    <scope>NUCLEOTIDE SEQUENCE [LARGE SCALE GENOMIC DNA]</scope>
    <source>
        <strain evidence="4 5">WS</strain>
    </source>
</reference>
<dbReference type="InterPro" id="IPR019783">
    <property type="entry name" value="SDO1/SBDS_N"/>
</dbReference>
<dbReference type="InterPro" id="IPR039100">
    <property type="entry name" value="Sdo1/SBDS-like"/>
</dbReference>
<dbReference type="EMBL" id="RCOR01000030">
    <property type="protein sequence ID" value="RSN68412.1"/>
    <property type="molecule type" value="Genomic_DNA"/>
</dbReference>
<evidence type="ECO:0000259" key="2">
    <source>
        <dbReference type="Pfam" id="PF01172"/>
    </source>
</evidence>
<evidence type="ECO:0000259" key="3">
    <source>
        <dbReference type="Pfam" id="PF09377"/>
    </source>
</evidence>
<protein>
    <submittedName>
        <fullName evidence="4">Ribosome assembly factor SBDS</fullName>
    </submittedName>
</protein>
<gene>
    <name evidence="4" type="ORF">D9Q81_06030</name>
</gene>
<comment type="similarity">
    <text evidence="1">Belongs to the SDO1/SBDS family.</text>
</comment>
<dbReference type="SUPFAM" id="SSF89895">
    <property type="entry name" value="FYSH domain"/>
    <property type="match status" value="1"/>
</dbReference>
<dbReference type="AlphaFoldDB" id="A0A429G3M7"/>
<dbReference type="Gene3D" id="3.30.1250.10">
    <property type="entry name" value="Ribosome maturation protein SBDS, N-terminal domain"/>
    <property type="match status" value="1"/>
</dbReference>
<dbReference type="InterPro" id="IPR018978">
    <property type="entry name" value="SDO1/SBDS_central"/>
</dbReference>
<dbReference type="Gene3D" id="3.30.70.240">
    <property type="match status" value="1"/>
</dbReference>
<proteinExistence type="inferred from homology"/>
<dbReference type="InterPro" id="IPR036786">
    <property type="entry name" value="Ribosome_mat_SBDS_N_sf"/>
</dbReference>
<name>A0A429G3M7_9CREN</name>
<feature type="domain" description="Ribosome maturation protein SDO1/SBDS N-terminal" evidence="2">
    <location>
        <begin position="17"/>
        <end position="103"/>
    </location>
</feature>
<evidence type="ECO:0000256" key="1">
    <source>
        <dbReference type="ARBA" id="ARBA00007433"/>
    </source>
</evidence>